<keyword evidence="4" id="KW-1185">Reference proteome</keyword>
<name>A0A3L8T168_CHLGU</name>
<comment type="similarity">
    <text evidence="1">Belongs to the UPF0711 family.</text>
</comment>
<feature type="region of interest" description="Disordered" evidence="2">
    <location>
        <begin position="21"/>
        <end position="64"/>
    </location>
</feature>
<reference evidence="3 4" key="1">
    <citation type="journal article" date="2018" name="Proc. R. Soc. B">
        <title>A non-coding region near Follistatin controls head colour polymorphism in the Gouldian finch.</title>
        <authorList>
            <person name="Toomey M.B."/>
            <person name="Marques C.I."/>
            <person name="Andrade P."/>
            <person name="Araujo P.M."/>
            <person name="Sabatino S."/>
            <person name="Gazda M.A."/>
            <person name="Afonso S."/>
            <person name="Lopes R.J."/>
            <person name="Corbo J.C."/>
            <person name="Carneiro M."/>
        </authorList>
    </citation>
    <scope>NUCLEOTIDE SEQUENCE [LARGE SCALE GENOMIC DNA]</scope>
    <source>
        <strain evidence="3">Red01</strain>
        <tissue evidence="3">Muscle</tissue>
    </source>
</reference>
<dbReference type="Proteomes" id="UP000276834">
    <property type="component" value="Unassembled WGS sequence"/>
</dbReference>
<evidence type="ECO:0000313" key="4">
    <source>
        <dbReference type="Proteomes" id="UP000276834"/>
    </source>
</evidence>
<feature type="region of interest" description="Disordered" evidence="2">
    <location>
        <begin position="78"/>
        <end position="98"/>
    </location>
</feature>
<dbReference type="PANTHER" id="PTHR31402:SF2">
    <property type="entry name" value="UPF0711 PROTEIN C18ORF21"/>
    <property type="match status" value="1"/>
</dbReference>
<feature type="compositionally biased region" description="Polar residues" evidence="2">
    <location>
        <begin position="250"/>
        <end position="275"/>
    </location>
</feature>
<protein>
    <recommendedName>
        <fullName evidence="5">CR021 protein</fullName>
    </recommendedName>
</protein>
<dbReference type="Pfam" id="PF15719">
    <property type="entry name" value="Rmp24-like"/>
    <property type="match status" value="1"/>
</dbReference>
<evidence type="ECO:0000256" key="1">
    <source>
        <dbReference type="ARBA" id="ARBA00006160"/>
    </source>
</evidence>
<gene>
    <name evidence="3" type="ORF">DV515_00000030</name>
</gene>
<sequence>MGRRRLLAAAERLAGACPGQARFLLEGPRPRAAEPGRRRGPGAPAGEQRAEAAEGRERGVNAGSPFPCPFSRPCAVSAGKGSRGELAGKQGRVSPGGLGRRARIQLQQQEIMRQMPGANLLLGNERGLERICPYCFQFLVPDSYRVRLKPKMKVTPQIEKVLKREAKNHKLNMKQTQLLRKYRESKSILLVTCKSCNKTTRYYGKSRDFLAAKTQNCGTPGIKSSLKTPDVKIQSAKKMTPVSCSRLGSKGNTPSSLSRTRESGQATTNSASKTPRNSKFHFSKLKRMLDLEEKEKSQKADFKTFLTLL</sequence>
<dbReference type="AlphaFoldDB" id="A0A3L8T168"/>
<proteinExistence type="inferred from homology"/>
<dbReference type="EMBL" id="QUSF01000001">
    <property type="protein sequence ID" value="RLW13427.1"/>
    <property type="molecule type" value="Genomic_DNA"/>
</dbReference>
<evidence type="ECO:0000313" key="3">
    <source>
        <dbReference type="EMBL" id="RLW13427.1"/>
    </source>
</evidence>
<dbReference type="PANTHER" id="PTHR31402">
    <property type="entry name" value="UPF0711 PROTEIN C18ORF21"/>
    <property type="match status" value="1"/>
</dbReference>
<feature type="region of interest" description="Disordered" evidence="2">
    <location>
        <begin position="237"/>
        <end position="279"/>
    </location>
</feature>
<feature type="compositionally biased region" description="Basic and acidic residues" evidence="2">
    <location>
        <begin position="48"/>
        <end position="59"/>
    </location>
</feature>
<evidence type="ECO:0000256" key="2">
    <source>
        <dbReference type="SAM" id="MobiDB-lite"/>
    </source>
</evidence>
<evidence type="ECO:0008006" key="5">
    <source>
        <dbReference type="Google" id="ProtNLM"/>
    </source>
</evidence>
<feature type="compositionally biased region" description="Basic and acidic residues" evidence="2">
    <location>
        <begin position="28"/>
        <end position="37"/>
    </location>
</feature>
<organism evidence="3 4">
    <name type="scientific">Chloebia gouldiae</name>
    <name type="common">Gouldian finch</name>
    <name type="synonym">Erythrura gouldiae</name>
    <dbReference type="NCBI Taxonomy" id="44316"/>
    <lineage>
        <taxon>Eukaryota</taxon>
        <taxon>Metazoa</taxon>
        <taxon>Chordata</taxon>
        <taxon>Craniata</taxon>
        <taxon>Vertebrata</taxon>
        <taxon>Euteleostomi</taxon>
        <taxon>Archelosauria</taxon>
        <taxon>Archosauria</taxon>
        <taxon>Dinosauria</taxon>
        <taxon>Saurischia</taxon>
        <taxon>Theropoda</taxon>
        <taxon>Coelurosauria</taxon>
        <taxon>Aves</taxon>
        <taxon>Neognathae</taxon>
        <taxon>Neoaves</taxon>
        <taxon>Telluraves</taxon>
        <taxon>Australaves</taxon>
        <taxon>Passeriformes</taxon>
        <taxon>Passeroidea</taxon>
        <taxon>Passeridae</taxon>
        <taxon>Chloebia</taxon>
    </lineage>
</organism>
<dbReference type="InterPro" id="IPR029779">
    <property type="entry name" value="Rmp24-like"/>
</dbReference>
<dbReference type="OrthoDB" id="10049098at2759"/>
<comment type="caution">
    <text evidence="3">The sequence shown here is derived from an EMBL/GenBank/DDBJ whole genome shotgun (WGS) entry which is preliminary data.</text>
</comment>
<accession>A0A3L8T168</accession>